<dbReference type="RefSeq" id="WP_226184892.1">
    <property type="nucleotide sequence ID" value="NZ_JAJADQ010000004.1"/>
</dbReference>
<evidence type="ECO:0000256" key="1">
    <source>
        <dbReference type="SAM" id="Phobius"/>
    </source>
</evidence>
<feature type="transmembrane region" description="Helical" evidence="1">
    <location>
        <begin position="73"/>
        <end position="93"/>
    </location>
</feature>
<evidence type="ECO:0008006" key="4">
    <source>
        <dbReference type="Google" id="ProtNLM"/>
    </source>
</evidence>
<keyword evidence="1" id="KW-0812">Transmembrane</keyword>
<accession>A0ABS8ACP4</accession>
<keyword evidence="3" id="KW-1185">Reference proteome</keyword>
<keyword evidence="1" id="KW-1133">Transmembrane helix</keyword>
<proteinExistence type="predicted"/>
<dbReference type="EMBL" id="JAJADQ010000004">
    <property type="protein sequence ID" value="MCB2377707.1"/>
    <property type="molecule type" value="Genomic_DNA"/>
</dbReference>
<reference evidence="2" key="1">
    <citation type="submission" date="2021-10" db="EMBL/GenBank/DDBJ databases">
        <authorList>
            <person name="Dean J.D."/>
            <person name="Kim M.K."/>
            <person name="Newey C.N."/>
            <person name="Stoker T.S."/>
            <person name="Thompson D.W."/>
            <person name="Grose J.H."/>
        </authorList>
    </citation>
    <scope>NUCLEOTIDE SEQUENCE</scope>
    <source>
        <strain evidence="2">BT635</strain>
    </source>
</reference>
<evidence type="ECO:0000313" key="2">
    <source>
        <dbReference type="EMBL" id="MCB2377707.1"/>
    </source>
</evidence>
<name>A0ABS8ACP4_9BACT</name>
<protein>
    <recommendedName>
        <fullName evidence="4">YcxB-like protein domain-containing protein</fullName>
    </recommendedName>
</protein>
<dbReference type="Proteomes" id="UP001165297">
    <property type="component" value="Unassembled WGS sequence"/>
</dbReference>
<gene>
    <name evidence="2" type="ORF">LGH70_08950</name>
</gene>
<keyword evidence="1" id="KW-0472">Membrane</keyword>
<organism evidence="2 3">
    <name type="scientific">Hymenobacter nitidus</name>
    <dbReference type="NCBI Taxonomy" id="2880929"/>
    <lineage>
        <taxon>Bacteria</taxon>
        <taxon>Pseudomonadati</taxon>
        <taxon>Bacteroidota</taxon>
        <taxon>Cytophagia</taxon>
        <taxon>Cytophagales</taxon>
        <taxon>Hymenobacteraceae</taxon>
        <taxon>Hymenobacter</taxon>
    </lineage>
</organism>
<comment type="caution">
    <text evidence="2">The sequence shown here is derived from an EMBL/GenBank/DDBJ whole genome shotgun (WGS) entry which is preliminary data.</text>
</comment>
<evidence type="ECO:0000313" key="3">
    <source>
        <dbReference type="Proteomes" id="UP001165297"/>
    </source>
</evidence>
<sequence>MLTSVVPPIEVAPSTVSFADYQAIHQEQQRRRYPAQPAPKPETADPWKVKAQRWAYVLAAGAFTIYWTRSVSWLGWALLITIFMLLGLLHQWWEYRQAYRQGPDKQLPTSFVADTHGIHITQNGRRFYRWNEFYSIQAVQHWLLLYTSVEHCYYLDLNQIEPPATAADLLALLPRPVTAPQ</sequence>